<gene>
    <name evidence="1" type="ORF">B0J11DRAFT_530529</name>
</gene>
<accession>A0A9P9DNS8</accession>
<dbReference type="Proteomes" id="UP000700596">
    <property type="component" value="Unassembled WGS sequence"/>
</dbReference>
<name>A0A9P9DNS8_9PLEO</name>
<keyword evidence="2" id="KW-1185">Reference proteome</keyword>
<dbReference type="AlphaFoldDB" id="A0A9P9DNS8"/>
<protein>
    <submittedName>
        <fullName evidence="1">Uncharacterized protein</fullName>
    </submittedName>
</protein>
<sequence length="108" mass="11801">MTCWCCGALMIKFAGSYPLPSLSISSRTDGDTPFTLEPFRHFQNGIRFISNPPQSRFIMYGFQIADGVSLDLQFWGSGVVALDKTAVRIIEVIRVSIEGINLVIGGGV</sequence>
<comment type="caution">
    <text evidence="1">The sequence shown here is derived from an EMBL/GenBank/DDBJ whole genome shotgun (WGS) entry which is preliminary data.</text>
</comment>
<reference evidence="1" key="1">
    <citation type="journal article" date="2021" name="Nat. Commun.">
        <title>Genetic determinants of endophytism in the Arabidopsis root mycobiome.</title>
        <authorList>
            <person name="Mesny F."/>
            <person name="Miyauchi S."/>
            <person name="Thiergart T."/>
            <person name="Pickel B."/>
            <person name="Atanasova L."/>
            <person name="Karlsson M."/>
            <person name="Huettel B."/>
            <person name="Barry K.W."/>
            <person name="Haridas S."/>
            <person name="Chen C."/>
            <person name="Bauer D."/>
            <person name="Andreopoulos W."/>
            <person name="Pangilinan J."/>
            <person name="LaButti K."/>
            <person name="Riley R."/>
            <person name="Lipzen A."/>
            <person name="Clum A."/>
            <person name="Drula E."/>
            <person name="Henrissat B."/>
            <person name="Kohler A."/>
            <person name="Grigoriev I.V."/>
            <person name="Martin F.M."/>
            <person name="Hacquard S."/>
        </authorList>
    </citation>
    <scope>NUCLEOTIDE SEQUENCE</scope>
    <source>
        <strain evidence="1">MPI-CAGE-CH-0243</strain>
    </source>
</reference>
<evidence type="ECO:0000313" key="2">
    <source>
        <dbReference type="Proteomes" id="UP000700596"/>
    </source>
</evidence>
<dbReference type="EMBL" id="JAGMWT010000008">
    <property type="protein sequence ID" value="KAH7124035.1"/>
    <property type="molecule type" value="Genomic_DNA"/>
</dbReference>
<proteinExistence type="predicted"/>
<organism evidence="1 2">
    <name type="scientific">Dendryphion nanum</name>
    <dbReference type="NCBI Taxonomy" id="256645"/>
    <lineage>
        <taxon>Eukaryota</taxon>
        <taxon>Fungi</taxon>
        <taxon>Dikarya</taxon>
        <taxon>Ascomycota</taxon>
        <taxon>Pezizomycotina</taxon>
        <taxon>Dothideomycetes</taxon>
        <taxon>Pleosporomycetidae</taxon>
        <taxon>Pleosporales</taxon>
        <taxon>Torulaceae</taxon>
        <taxon>Dendryphion</taxon>
    </lineage>
</organism>
<evidence type="ECO:0000313" key="1">
    <source>
        <dbReference type="EMBL" id="KAH7124035.1"/>
    </source>
</evidence>